<keyword evidence="3" id="KW-1185">Reference proteome</keyword>
<dbReference type="AlphaFoldDB" id="F2PTR0"/>
<dbReference type="VEuPathDB" id="FungiDB:TEQG_04434"/>
<sequence>MKLALELKLIIRSQAGRASERAVALLEVARWVKLEMLRGVARWRRTSEDTGPCLVSFNACPGGGEDSERGSFPPLVPPPPPPPATLLTTNYELRKRKQAGQGQARMISY</sequence>
<feature type="compositionally biased region" description="Pro residues" evidence="1">
    <location>
        <begin position="74"/>
        <end position="84"/>
    </location>
</feature>
<proteinExistence type="predicted"/>
<dbReference type="HOGENOM" id="CLU_2185788_0_0_1"/>
<accession>F2PTR0</accession>
<name>F2PTR0_TRIEC</name>
<reference evidence="3" key="1">
    <citation type="journal article" date="2012" name="MBio">
        <title>Comparative genome analysis of Trichophyton rubrum and related dermatophytes reveals candidate genes involved in infection.</title>
        <authorList>
            <person name="Martinez D.A."/>
            <person name="Oliver B.G."/>
            <person name="Graeser Y."/>
            <person name="Goldberg J.M."/>
            <person name="Li W."/>
            <person name="Martinez-Rossi N.M."/>
            <person name="Monod M."/>
            <person name="Shelest E."/>
            <person name="Barton R.C."/>
            <person name="Birch E."/>
            <person name="Brakhage A.A."/>
            <person name="Chen Z."/>
            <person name="Gurr S.J."/>
            <person name="Heiman D."/>
            <person name="Heitman J."/>
            <person name="Kosti I."/>
            <person name="Rossi A."/>
            <person name="Saif S."/>
            <person name="Samalova M."/>
            <person name="Saunders C.W."/>
            <person name="Shea T."/>
            <person name="Summerbell R.C."/>
            <person name="Xu J."/>
            <person name="Young S."/>
            <person name="Zeng Q."/>
            <person name="Birren B.W."/>
            <person name="Cuomo C.A."/>
            <person name="White T.C."/>
        </authorList>
    </citation>
    <scope>NUCLEOTIDE SEQUENCE [LARGE SCALE GENOMIC DNA]</scope>
    <source>
        <strain evidence="3">ATCC MYA-4606 / CBS 127.97</strain>
    </source>
</reference>
<protein>
    <submittedName>
        <fullName evidence="2">Uncharacterized protein</fullName>
    </submittedName>
</protein>
<dbReference type="EMBL" id="DS995738">
    <property type="protein sequence ID" value="EGE05278.1"/>
    <property type="molecule type" value="Genomic_DNA"/>
</dbReference>
<organism evidence="2 3">
    <name type="scientific">Trichophyton equinum (strain ATCC MYA-4606 / CBS 127.97)</name>
    <name type="common">Horse ringworm fungus</name>
    <dbReference type="NCBI Taxonomy" id="559882"/>
    <lineage>
        <taxon>Eukaryota</taxon>
        <taxon>Fungi</taxon>
        <taxon>Dikarya</taxon>
        <taxon>Ascomycota</taxon>
        <taxon>Pezizomycotina</taxon>
        <taxon>Eurotiomycetes</taxon>
        <taxon>Eurotiomycetidae</taxon>
        <taxon>Onygenales</taxon>
        <taxon>Arthrodermataceae</taxon>
        <taxon>Trichophyton</taxon>
    </lineage>
</organism>
<evidence type="ECO:0000256" key="1">
    <source>
        <dbReference type="SAM" id="MobiDB-lite"/>
    </source>
</evidence>
<dbReference type="Proteomes" id="UP000009169">
    <property type="component" value="Unassembled WGS sequence"/>
</dbReference>
<evidence type="ECO:0000313" key="2">
    <source>
        <dbReference type="EMBL" id="EGE05278.1"/>
    </source>
</evidence>
<evidence type="ECO:0000313" key="3">
    <source>
        <dbReference type="Proteomes" id="UP000009169"/>
    </source>
</evidence>
<feature type="region of interest" description="Disordered" evidence="1">
    <location>
        <begin position="62"/>
        <end position="87"/>
    </location>
</feature>
<gene>
    <name evidence="2" type="ORF">TEQG_04434</name>
</gene>